<gene>
    <name evidence="2" type="ORF">GCM10011395_18090</name>
</gene>
<proteinExistence type="predicted"/>
<protein>
    <recommendedName>
        <fullName evidence="4">Circumsporozoite protein</fullName>
    </recommendedName>
</protein>
<evidence type="ECO:0000313" key="3">
    <source>
        <dbReference type="Proteomes" id="UP000618591"/>
    </source>
</evidence>
<reference evidence="3" key="1">
    <citation type="journal article" date="2019" name="Int. J. Syst. Evol. Microbiol.">
        <title>The Global Catalogue of Microorganisms (GCM) 10K type strain sequencing project: providing services to taxonomists for standard genome sequencing and annotation.</title>
        <authorList>
            <consortium name="The Broad Institute Genomics Platform"/>
            <consortium name="The Broad Institute Genome Sequencing Center for Infectious Disease"/>
            <person name="Wu L."/>
            <person name="Ma J."/>
        </authorList>
    </citation>
    <scope>NUCLEOTIDE SEQUENCE [LARGE SCALE GENOMIC DNA]</scope>
    <source>
        <strain evidence="3">CGMCC 1.10106</strain>
    </source>
</reference>
<evidence type="ECO:0000313" key="2">
    <source>
        <dbReference type="EMBL" id="GGA48182.1"/>
    </source>
</evidence>
<evidence type="ECO:0000256" key="1">
    <source>
        <dbReference type="SAM" id="MobiDB-lite"/>
    </source>
</evidence>
<name>A0ABQ1GPZ3_9SPHN</name>
<dbReference type="Proteomes" id="UP000618591">
    <property type="component" value="Unassembled WGS sequence"/>
</dbReference>
<keyword evidence="3" id="KW-1185">Reference proteome</keyword>
<dbReference type="EMBL" id="BMDW01000009">
    <property type="protein sequence ID" value="GGA48182.1"/>
    <property type="molecule type" value="Genomic_DNA"/>
</dbReference>
<comment type="caution">
    <text evidence="2">The sequence shown here is derived from an EMBL/GenBank/DDBJ whole genome shotgun (WGS) entry which is preliminary data.</text>
</comment>
<feature type="region of interest" description="Disordered" evidence="1">
    <location>
        <begin position="78"/>
        <end position="111"/>
    </location>
</feature>
<accession>A0ABQ1GPZ3</accession>
<sequence>MPPNFAAAVDCFEPYLLLGSNCMKKIVLVLVAAGLVSLAACNKNPEAAAIENNADMMADGIDNSASAMDQMADNSSNAMASDMMENKADAMRDTADNVRDAGEAKADNVTK</sequence>
<feature type="compositionally biased region" description="Basic and acidic residues" evidence="1">
    <location>
        <begin position="84"/>
        <end position="111"/>
    </location>
</feature>
<organism evidence="2 3">
    <name type="scientific">Sphingomonas psychrolutea</name>
    <dbReference type="NCBI Taxonomy" id="1259676"/>
    <lineage>
        <taxon>Bacteria</taxon>
        <taxon>Pseudomonadati</taxon>
        <taxon>Pseudomonadota</taxon>
        <taxon>Alphaproteobacteria</taxon>
        <taxon>Sphingomonadales</taxon>
        <taxon>Sphingomonadaceae</taxon>
        <taxon>Sphingomonas</taxon>
    </lineage>
</organism>
<evidence type="ECO:0008006" key="4">
    <source>
        <dbReference type="Google" id="ProtNLM"/>
    </source>
</evidence>